<comment type="cofactor">
    <cofactor evidence="8">
        <name>FMN</name>
        <dbReference type="ChEBI" id="CHEBI:58210"/>
    </cofactor>
    <text evidence="8">Binds 1 FMN per subunit.</text>
</comment>
<dbReference type="InterPro" id="IPR029479">
    <property type="entry name" value="Nitroreductase"/>
</dbReference>
<comment type="caution">
    <text evidence="10">The sequence shown here is derived from an EMBL/GenBank/DDBJ whole genome shotgun (WGS) entry which is preliminary data.</text>
</comment>
<evidence type="ECO:0000256" key="8">
    <source>
        <dbReference type="PIRSR" id="PIRSR000232-1"/>
    </source>
</evidence>
<dbReference type="EMBL" id="BMLP01000001">
    <property type="protein sequence ID" value="GGO29064.1"/>
    <property type="molecule type" value="Genomic_DNA"/>
</dbReference>
<feature type="binding site" description="in other chain" evidence="8">
    <location>
        <begin position="152"/>
        <end position="154"/>
    </location>
    <ligand>
        <name>FMN</name>
        <dbReference type="ChEBI" id="CHEBI:58210"/>
        <note>ligand shared between dimeric partners</note>
    </ligand>
</feature>
<dbReference type="Proteomes" id="UP000598196">
    <property type="component" value="Unassembled WGS sequence"/>
</dbReference>
<feature type="binding site" evidence="8">
    <location>
        <position position="60"/>
    </location>
    <ligand>
        <name>FMN</name>
        <dbReference type="ChEBI" id="CHEBI:58210"/>
        <note>ligand shared between dimeric partners</note>
    </ligand>
</feature>
<dbReference type="PIRSF" id="PIRSF000232">
    <property type="entry name" value="YdjA"/>
    <property type="match status" value="1"/>
</dbReference>
<comment type="similarity">
    <text evidence="1 7">Belongs to the nitroreductase family.</text>
</comment>
<evidence type="ECO:0000256" key="6">
    <source>
        <dbReference type="ARBA" id="ARBA00023027"/>
    </source>
</evidence>
<evidence type="ECO:0000256" key="7">
    <source>
        <dbReference type="PIRNR" id="PIRNR000232"/>
    </source>
</evidence>
<name>A0A917YIA2_9RHOB</name>
<dbReference type="InterPro" id="IPR026021">
    <property type="entry name" value="YdjA-like"/>
</dbReference>
<dbReference type="Gene3D" id="3.40.109.10">
    <property type="entry name" value="NADH Oxidase"/>
    <property type="match status" value="1"/>
</dbReference>
<evidence type="ECO:0000256" key="3">
    <source>
        <dbReference type="ARBA" id="ARBA00022643"/>
    </source>
</evidence>
<evidence type="ECO:0000256" key="4">
    <source>
        <dbReference type="ARBA" id="ARBA00022857"/>
    </source>
</evidence>
<dbReference type="InterPro" id="IPR000415">
    <property type="entry name" value="Nitroreductase-like"/>
</dbReference>
<keyword evidence="5 7" id="KW-0560">Oxidoreductase</keyword>
<feature type="binding site" description="in other chain" evidence="8">
    <location>
        <begin position="29"/>
        <end position="31"/>
    </location>
    <ligand>
        <name>FMN</name>
        <dbReference type="ChEBI" id="CHEBI:58210"/>
        <note>ligand shared between dimeric partners</note>
    </ligand>
</feature>
<evidence type="ECO:0000259" key="9">
    <source>
        <dbReference type="Pfam" id="PF00881"/>
    </source>
</evidence>
<dbReference type="CDD" id="cd02135">
    <property type="entry name" value="YdjA-like"/>
    <property type="match status" value="1"/>
</dbReference>
<sequence>MDTYLAGCLTPERTMPTPNPAALEFLSTRRSTPPKLMSLPVPSAEELAPLLQAAVRVPDHGKLEPWRLIVLSRPAMVRMADLAEARAVERGGDAEMIAKGRGQYDQGHLAVVVVASPKENPKIPASEQLLSAGCVCLSLVNAAIAAGWGACWLSGWPNHDRTFVERAYGLAAHETVAGIIHIGTPTTPVADRPRPDLGALTQWLAE</sequence>
<evidence type="ECO:0000313" key="11">
    <source>
        <dbReference type="Proteomes" id="UP000598196"/>
    </source>
</evidence>
<evidence type="ECO:0000313" key="10">
    <source>
        <dbReference type="EMBL" id="GGO29064.1"/>
    </source>
</evidence>
<dbReference type="AlphaFoldDB" id="A0A917YIA2"/>
<dbReference type="InterPro" id="IPR052530">
    <property type="entry name" value="NAD(P)H_nitroreductase"/>
</dbReference>
<evidence type="ECO:0000256" key="1">
    <source>
        <dbReference type="ARBA" id="ARBA00007118"/>
    </source>
</evidence>
<dbReference type="GO" id="GO:0016491">
    <property type="term" value="F:oxidoreductase activity"/>
    <property type="evidence" value="ECO:0007669"/>
    <property type="project" value="UniProtKB-UniRule"/>
</dbReference>
<evidence type="ECO:0000256" key="5">
    <source>
        <dbReference type="ARBA" id="ARBA00023002"/>
    </source>
</evidence>
<keyword evidence="11" id="KW-1185">Reference proteome</keyword>
<proteinExistence type="inferred from homology"/>
<dbReference type="Pfam" id="PF00881">
    <property type="entry name" value="Nitroreductase"/>
    <property type="match status" value="1"/>
</dbReference>
<gene>
    <name evidence="10" type="ORF">GCM10010991_12540</name>
</gene>
<reference evidence="10 11" key="1">
    <citation type="journal article" date="2014" name="Int. J. Syst. Evol. Microbiol.">
        <title>Complete genome sequence of Corynebacterium casei LMG S-19264T (=DSM 44701T), isolated from a smear-ripened cheese.</title>
        <authorList>
            <consortium name="US DOE Joint Genome Institute (JGI-PGF)"/>
            <person name="Walter F."/>
            <person name="Albersmeier A."/>
            <person name="Kalinowski J."/>
            <person name="Ruckert C."/>
        </authorList>
    </citation>
    <scope>NUCLEOTIDE SEQUENCE [LARGE SCALE GENOMIC DNA]</scope>
    <source>
        <strain evidence="10 11">CGMCC 1.7029</strain>
    </source>
</reference>
<organism evidence="10 11">
    <name type="scientific">Gemmobacter aquaticus</name>
    <dbReference type="NCBI Taxonomy" id="490185"/>
    <lineage>
        <taxon>Bacteria</taxon>
        <taxon>Pseudomonadati</taxon>
        <taxon>Pseudomonadota</taxon>
        <taxon>Alphaproteobacteria</taxon>
        <taxon>Rhodobacterales</taxon>
        <taxon>Paracoccaceae</taxon>
        <taxon>Gemmobacter</taxon>
    </lineage>
</organism>
<keyword evidence="2 7" id="KW-0285">Flavoprotein</keyword>
<feature type="domain" description="Nitroreductase" evidence="9">
    <location>
        <begin position="28"/>
        <end position="183"/>
    </location>
</feature>
<protein>
    <recommendedName>
        <fullName evidence="7">Putative NAD(P)H nitroreductase</fullName>
        <ecNumber evidence="7">1.-.-.-</ecNumber>
    </recommendedName>
</protein>
<feature type="binding site" evidence="8">
    <location>
        <position position="56"/>
    </location>
    <ligand>
        <name>FMN</name>
        <dbReference type="ChEBI" id="CHEBI:58210"/>
        <note>ligand shared between dimeric partners</note>
    </ligand>
</feature>
<evidence type="ECO:0000256" key="2">
    <source>
        <dbReference type="ARBA" id="ARBA00022630"/>
    </source>
</evidence>
<dbReference type="PANTHER" id="PTHR43821:SF1">
    <property type="entry name" value="NAD(P)H NITROREDUCTASE YDJA-RELATED"/>
    <property type="match status" value="1"/>
</dbReference>
<keyword evidence="4 7" id="KW-0521">NADP</keyword>
<keyword evidence="6 7" id="KW-0520">NAD</keyword>
<dbReference type="PANTHER" id="PTHR43821">
    <property type="entry name" value="NAD(P)H NITROREDUCTASE YDJA-RELATED"/>
    <property type="match status" value="1"/>
</dbReference>
<dbReference type="SUPFAM" id="SSF55469">
    <property type="entry name" value="FMN-dependent nitroreductase-like"/>
    <property type="match status" value="1"/>
</dbReference>
<keyword evidence="3 7" id="KW-0288">FMN</keyword>
<accession>A0A917YIA2</accession>
<dbReference type="EC" id="1.-.-.-" evidence="7"/>